<dbReference type="EMBL" id="BGPR01001057">
    <property type="protein sequence ID" value="GBM44155.1"/>
    <property type="molecule type" value="Genomic_DNA"/>
</dbReference>
<reference evidence="2 3" key="1">
    <citation type="journal article" date="2019" name="Sci. Rep.">
        <title>Orb-weaving spider Araneus ventricosus genome elucidates the spidroin gene catalogue.</title>
        <authorList>
            <person name="Kono N."/>
            <person name="Nakamura H."/>
            <person name="Ohtoshi R."/>
            <person name="Moran D.A.P."/>
            <person name="Shinohara A."/>
            <person name="Yoshida Y."/>
            <person name="Fujiwara M."/>
            <person name="Mori M."/>
            <person name="Tomita M."/>
            <person name="Arakawa K."/>
        </authorList>
    </citation>
    <scope>NUCLEOTIDE SEQUENCE [LARGE SCALE GENOMIC DNA]</scope>
</reference>
<accession>A0A4Y2FUN3</accession>
<keyword evidence="3" id="KW-1185">Reference proteome</keyword>
<feature type="region of interest" description="Disordered" evidence="1">
    <location>
        <begin position="49"/>
        <end position="78"/>
    </location>
</feature>
<comment type="caution">
    <text evidence="2">The sequence shown here is derived from an EMBL/GenBank/DDBJ whole genome shotgun (WGS) entry which is preliminary data.</text>
</comment>
<evidence type="ECO:0000313" key="3">
    <source>
        <dbReference type="Proteomes" id="UP000499080"/>
    </source>
</evidence>
<evidence type="ECO:0000256" key="1">
    <source>
        <dbReference type="SAM" id="MobiDB-lite"/>
    </source>
</evidence>
<dbReference type="AlphaFoldDB" id="A0A4Y2FUN3"/>
<proteinExistence type="predicted"/>
<protein>
    <submittedName>
        <fullName evidence="2">Uncharacterized protein</fullName>
    </submittedName>
</protein>
<organism evidence="2 3">
    <name type="scientific">Araneus ventricosus</name>
    <name type="common">Orbweaver spider</name>
    <name type="synonym">Epeira ventricosa</name>
    <dbReference type="NCBI Taxonomy" id="182803"/>
    <lineage>
        <taxon>Eukaryota</taxon>
        <taxon>Metazoa</taxon>
        <taxon>Ecdysozoa</taxon>
        <taxon>Arthropoda</taxon>
        <taxon>Chelicerata</taxon>
        <taxon>Arachnida</taxon>
        <taxon>Araneae</taxon>
        <taxon>Araneomorphae</taxon>
        <taxon>Entelegynae</taxon>
        <taxon>Araneoidea</taxon>
        <taxon>Araneidae</taxon>
        <taxon>Araneus</taxon>
    </lineage>
</organism>
<name>A0A4Y2FUN3_ARAVE</name>
<sequence length="111" mass="12970">MDTYEQLFDRLDDIDWGKEKSLATPATFNFQEEVSRSLEMPKFDEMMDVTSPIHSPPAMQPISPILSDAMEPCQKPPAMEPYHKTTITCFFLGRRTFPERIRTNKYTCFVR</sequence>
<gene>
    <name evidence="2" type="ORF">AVEN_257102_1</name>
</gene>
<dbReference type="Proteomes" id="UP000499080">
    <property type="component" value="Unassembled WGS sequence"/>
</dbReference>
<evidence type="ECO:0000313" key="2">
    <source>
        <dbReference type="EMBL" id="GBM44155.1"/>
    </source>
</evidence>